<comment type="subcellular location">
    <subcellularLocation>
        <location evidence="1">Cytoplasm</location>
    </subcellularLocation>
</comment>
<dbReference type="Pfam" id="PF04405">
    <property type="entry name" value="ScdA_N"/>
    <property type="match status" value="1"/>
</dbReference>
<dbReference type="AlphaFoldDB" id="A0A6B2H0G6"/>
<dbReference type="Gene3D" id="1.20.120.520">
    <property type="entry name" value="nmb1532 protein domain like"/>
    <property type="match status" value="1"/>
</dbReference>
<protein>
    <submittedName>
        <fullName evidence="7">Iron-sulfur cluster repair di-iron protein</fullName>
    </submittedName>
</protein>
<dbReference type="RefSeq" id="WP_162345851.1">
    <property type="nucleotide sequence ID" value="NZ_JAAEAA010000008.1"/>
</dbReference>
<dbReference type="Pfam" id="PF01814">
    <property type="entry name" value="Hemerythrin"/>
    <property type="match status" value="1"/>
</dbReference>
<dbReference type="InterPro" id="IPR019903">
    <property type="entry name" value="RIC_family"/>
</dbReference>
<dbReference type="NCBIfam" id="TIGR03652">
    <property type="entry name" value="FeS_repair_RIC"/>
    <property type="match status" value="1"/>
</dbReference>
<feature type="domain" description="Hemerythrin-like" evidence="5">
    <location>
        <begin position="161"/>
        <end position="311"/>
    </location>
</feature>
<accession>A0A6B2H0G6</accession>
<evidence type="ECO:0000313" key="8">
    <source>
        <dbReference type="Proteomes" id="UP000478546"/>
    </source>
</evidence>
<keyword evidence="8" id="KW-1185">Reference proteome</keyword>
<dbReference type="InterPro" id="IPR018720">
    <property type="entry name" value="DUF2249"/>
</dbReference>
<organism evidence="7 8">
    <name type="scientific">Pontibacter fetidus</name>
    <dbReference type="NCBI Taxonomy" id="2700082"/>
    <lineage>
        <taxon>Bacteria</taxon>
        <taxon>Pseudomonadati</taxon>
        <taxon>Bacteroidota</taxon>
        <taxon>Cytophagia</taxon>
        <taxon>Cytophagales</taxon>
        <taxon>Hymenobacteraceae</taxon>
        <taxon>Pontibacter</taxon>
    </lineage>
</organism>
<dbReference type="Pfam" id="PF10006">
    <property type="entry name" value="DUF2249"/>
    <property type="match status" value="1"/>
</dbReference>
<keyword evidence="3" id="KW-0479">Metal-binding</keyword>
<keyword evidence="2" id="KW-0963">Cytoplasm</keyword>
<comment type="caution">
    <text evidence="7">The sequence shown here is derived from an EMBL/GenBank/DDBJ whole genome shotgun (WGS) entry which is preliminary data.</text>
</comment>
<evidence type="ECO:0000313" key="7">
    <source>
        <dbReference type="EMBL" id="NDK55783.1"/>
    </source>
</evidence>
<dbReference type="GO" id="GO:0046872">
    <property type="term" value="F:metal ion binding"/>
    <property type="evidence" value="ECO:0007669"/>
    <property type="project" value="UniProtKB-KW"/>
</dbReference>
<gene>
    <name evidence="7" type="primary">ric</name>
    <name evidence="7" type="ORF">GWO68_07640</name>
</gene>
<dbReference type="GO" id="GO:0005737">
    <property type="term" value="C:cytoplasm"/>
    <property type="evidence" value="ECO:0007669"/>
    <property type="project" value="UniProtKB-SubCell"/>
</dbReference>
<reference evidence="7 8" key="1">
    <citation type="submission" date="2020-01" db="EMBL/GenBank/DDBJ databases">
        <authorList>
            <person name="Kim M.K."/>
        </authorList>
    </citation>
    <scope>NUCLEOTIDE SEQUENCE [LARGE SCALE GENOMIC DNA]</scope>
    <source>
        <strain evidence="7 8">BT213</strain>
    </source>
</reference>
<dbReference type="EMBL" id="JAAEAA010000008">
    <property type="protein sequence ID" value="NDK55783.1"/>
    <property type="molecule type" value="Genomic_DNA"/>
</dbReference>
<evidence type="ECO:0000256" key="4">
    <source>
        <dbReference type="ARBA" id="ARBA00023004"/>
    </source>
</evidence>
<feature type="domain" description="DUF2249" evidence="6">
    <location>
        <begin position="11"/>
        <end position="79"/>
    </location>
</feature>
<name>A0A6B2H0G6_9BACT</name>
<evidence type="ECO:0000259" key="6">
    <source>
        <dbReference type="Pfam" id="PF10006"/>
    </source>
</evidence>
<evidence type="ECO:0000259" key="5">
    <source>
        <dbReference type="Pfam" id="PF01814"/>
    </source>
</evidence>
<evidence type="ECO:0000256" key="3">
    <source>
        <dbReference type="ARBA" id="ARBA00022723"/>
    </source>
</evidence>
<dbReference type="InterPro" id="IPR012312">
    <property type="entry name" value="Hemerythrin-like"/>
</dbReference>
<proteinExistence type="predicted"/>
<evidence type="ECO:0000256" key="2">
    <source>
        <dbReference type="ARBA" id="ARBA00022490"/>
    </source>
</evidence>
<sequence length="320" mass="37335">METTQLTEKKLDVTVLEPRMKHPTIFEWFDALKGGESFVIHNDHDPKPLYYQLLGERGNIFKWEYLDQGPEIWEVRISKLTPEEGETVGELVAKDYRKAQVFKKFGIDFCCGGKKSVKQVCKEKGISEDQLEQELLALDATEKARETEYDKWEPGFLADYIVNMHHKYVREAIPALYEYTTKIARVHGQRHPELLEVVKHFTNVANELESHMPKEERVLFPYIKQLDEARKSGVKMEPAAFGSIQNPINMMEMEHDHAGRELEMIRELTNDYTLPADACATYTVAFKKLQEFEDDLFRHIHLENNILFPKALEMEKEVVK</sequence>
<evidence type="ECO:0000256" key="1">
    <source>
        <dbReference type="ARBA" id="ARBA00004496"/>
    </source>
</evidence>
<dbReference type="PANTHER" id="PTHR36438:SF1">
    <property type="entry name" value="IRON-SULFUR CLUSTER REPAIR PROTEIN YTFE"/>
    <property type="match status" value="1"/>
</dbReference>
<keyword evidence="4" id="KW-0408">Iron</keyword>
<dbReference type="PANTHER" id="PTHR36438">
    <property type="entry name" value="IRON-SULFUR CLUSTER REPAIR PROTEIN YTFE"/>
    <property type="match status" value="1"/>
</dbReference>
<dbReference type="Proteomes" id="UP000478546">
    <property type="component" value="Unassembled WGS sequence"/>
</dbReference>